<dbReference type="AlphaFoldDB" id="A0A3Q9G7E1"/>
<evidence type="ECO:0000256" key="4">
    <source>
        <dbReference type="PROSITE-ProRule" id="PRU00335"/>
    </source>
</evidence>
<name>A0A3Q9G7E1_9ACTO</name>
<dbReference type="PROSITE" id="PS50977">
    <property type="entry name" value="HTH_TETR_2"/>
    <property type="match status" value="1"/>
</dbReference>
<dbReference type="GO" id="GO:0003700">
    <property type="term" value="F:DNA-binding transcription factor activity"/>
    <property type="evidence" value="ECO:0007669"/>
    <property type="project" value="TreeGrafter"/>
</dbReference>
<dbReference type="Gene3D" id="1.10.357.10">
    <property type="entry name" value="Tetracycline Repressor, domain 2"/>
    <property type="match status" value="1"/>
</dbReference>
<dbReference type="PANTHER" id="PTHR30055:SF234">
    <property type="entry name" value="HTH-TYPE TRANSCRIPTIONAL REGULATOR BETI"/>
    <property type="match status" value="1"/>
</dbReference>
<keyword evidence="1" id="KW-0805">Transcription regulation</keyword>
<dbReference type="PANTHER" id="PTHR30055">
    <property type="entry name" value="HTH-TYPE TRANSCRIPTIONAL REGULATOR RUTR"/>
    <property type="match status" value="1"/>
</dbReference>
<evidence type="ECO:0000313" key="7">
    <source>
        <dbReference type="Proteomes" id="UP000280344"/>
    </source>
</evidence>
<dbReference type="Proteomes" id="UP000280344">
    <property type="component" value="Chromosome"/>
</dbReference>
<evidence type="ECO:0000256" key="2">
    <source>
        <dbReference type="ARBA" id="ARBA00023125"/>
    </source>
</evidence>
<dbReference type="OrthoDB" id="4546168at2"/>
<sequence length="188" mass="20715">MTGKREAKRRDKTERVLNAAQEIFSTQAFDDVTTAQLATRAGLTTGTFFRYATSKSELLIDTYSNVLEQCLADSRDLPLSTAKRNHILALVGPIITATERHSGNVTAFQREVLFGTGQGPNRERAIELVKDIERELTRIVGGDRQLAHALYATLYMAIVRVAVGTLASDRLLADVSAKVDYLLADSEE</sequence>
<evidence type="ECO:0000313" key="6">
    <source>
        <dbReference type="EMBL" id="AZQ77396.1"/>
    </source>
</evidence>
<dbReference type="Pfam" id="PF00440">
    <property type="entry name" value="TetR_N"/>
    <property type="match status" value="1"/>
</dbReference>
<proteinExistence type="predicted"/>
<dbReference type="InterPro" id="IPR050109">
    <property type="entry name" value="HTH-type_TetR-like_transc_reg"/>
</dbReference>
<evidence type="ECO:0000256" key="1">
    <source>
        <dbReference type="ARBA" id="ARBA00023015"/>
    </source>
</evidence>
<dbReference type="PRINTS" id="PR00455">
    <property type="entry name" value="HTHTETR"/>
</dbReference>
<keyword evidence="3" id="KW-0804">Transcription</keyword>
<keyword evidence="2 4" id="KW-0238">DNA-binding</keyword>
<dbReference type="RefSeq" id="WP_126704199.1">
    <property type="nucleotide sequence ID" value="NZ_CP034593.1"/>
</dbReference>
<dbReference type="SUPFAM" id="SSF46689">
    <property type="entry name" value="Homeodomain-like"/>
    <property type="match status" value="1"/>
</dbReference>
<protein>
    <submittedName>
        <fullName evidence="6">TetR/AcrR family transcriptional regulator</fullName>
    </submittedName>
</protein>
<keyword evidence="7" id="KW-1185">Reference proteome</keyword>
<evidence type="ECO:0000259" key="5">
    <source>
        <dbReference type="PROSITE" id="PS50977"/>
    </source>
</evidence>
<reference evidence="6 7" key="1">
    <citation type="submission" date="2018-12" db="EMBL/GenBank/DDBJ databases">
        <title>Complete genome sequence of Flaviflexus sp. H23T48.</title>
        <authorList>
            <person name="Bae J.-W."/>
            <person name="Lee J.-Y."/>
        </authorList>
    </citation>
    <scope>NUCLEOTIDE SEQUENCE [LARGE SCALE GENOMIC DNA]</scope>
    <source>
        <strain evidence="6 7">H23T48</strain>
    </source>
</reference>
<dbReference type="InterPro" id="IPR009057">
    <property type="entry name" value="Homeodomain-like_sf"/>
</dbReference>
<evidence type="ECO:0000256" key="3">
    <source>
        <dbReference type="ARBA" id="ARBA00023163"/>
    </source>
</evidence>
<dbReference type="InterPro" id="IPR001647">
    <property type="entry name" value="HTH_TetR"/>
</dbReference>
<dbReference type="EMBL" id="CP034593">
    <property type="protein sequence ID" value="AZQ77396.1"/>
    <property type="molecule type" value="Genomic_DNA"/>
</dbReference>
<accession>A0A3Q9G7E1</accession>
<organism evidence="6 7">
    <name type="scientific">Flaviflexus ciconiae</name>
    <dbReference type="NCBI Taxonomy" id="2496867"/>
    <lineage>
        <taxon>Bacteria</taxon>
        <taxon>Bacillati</taxon>
        <taxon>Actinomycetota</taxon>
        <taxon>Actinomycetes</taxon>
        <taxon>Actinomycetales</taxon>
        <taxon>Actinomycetaceae</taxon>
        <taxon>Flaviflexus</taxon>
    </lineage>
</organism>
<feature type="domain" description="HTH tetR-type" evidence="5">
    <location>
        <begin position="10"/>
        <end position="70"/>
    </location>
</feature>
<dbReference type="KEGG" id="flh:EJ997_08690"/>
<feature type="DNA-binding region" description="H-T-H motif" evidence="4">
    <location>
        <begin position="33"/>
        <end position="52"/>
    </location>
</feature>
<dbReference type="GO" id="GO:0000976">
    <property type="term" value="F:transcription cis-regulatory region binding"/>
    <property type="evidence" value="ECO:0007669"/>
    <property type="project" value="TreeGrafter"/>
</dbReference>
<gene>
    <name evidence="6" type="ORF">EJ997_08690</name>
</gene>